<dbReference type="HAMAP" id="MF_00236">
    <property type="entry name" value="TatA_E"/>
    <property type="match status" value="1"/>
</dbReference>
<accession>A0A928V4P0</accession>
<dbReference type="RefSeq" id="WP_193911499.1">
    <property type="nucleotide sequence ID" value="NZ_PRDL01000001.1"/>
</dbReference>
<keyword evidence="4 9" id="KW-0812">Transmembrane</keyword>
<keyword evidence="2 9" id="KW-0813">Transport</keyword>
<evidence type="ECO:0000256" key="5">
    <source>
        <dbReference type="ARBA" id="ARBA00022927"/>
    </source>
</evidence>
<protein>
    <recommendedName>
        <fullName evidence="9">Sec-independent protein translocase protein TatA</fullName>
    </recommendedName>
</protein>
<dbReference type="Gene3D" id="1.20.5.3310">
    <property type="match status" value="1"/>
</dbReference>
<dbReference type="GO" id="GO:0043953">
    <property type="term" value="P:protein transport by the Tat complex"/>
    <property type="evidence" value="ECO:0007669"/>
    <property type="project" value="UniProtKB-UniRule"/>
</dbReference>
<reference evidence="11" key="1">
    <citation type="submission" date="2018-07" db="EMBL/GenBank/DDBJ databases">
        <title>Genome assembly of strain Ka43.</title>
        <authorList>
            <person name="Kukolya J."/>
            <person name="Nagy I."/>
            <person name="Horvath B."/>
            <person name="Toth A."/>
        </authorList>
    </citation>
    <scope>NUCLEOTIDE SEQUENCE</scope>
    <source>
        <strain evidence="11">KB43</strain>
    </source>
</reference>
<keyword evidence="6 9" id="KW-1133">Transmembrane helix</keyword>
<evidence type="ECO:0000256" key="10">
    <source>
        <dbReference type="SAM" id="MobiDB-lite"/>
    </source>
</evidence>
<evidence type="ECO:0000256" key="6">
    <source>
        <dbReference type="ARBA" id="ARBA00022989"/>
    </source>
</evidence>
<evidence type="ECO:0000256" key="4">
    <source>
        <dbReference type="ARBA" id="ARBA00022692"/>
    </source>
</evidence>
<feature type="region of interest" description="Disordered" evidence="10">
    <location>
        <begin position="43"/>
        <end position="78"/>
    </location>
</feature>
<dbReference type="GO" id="GO:0033281">
    <property type="term" value="C:TAT protein transport complex"/>
    <property type="evidence" value="ECO:0007669"/>
    <property type="project" value="UniProtKB-UniRule"/>
</dbReference>
<evidence type="ECO:0000256" key="7">
    <source>
        <dbReference type="ARBA" id="ARBA00023010"/>
    </source>
</evidence>
<comment type="subcellular location">
    <subcellularLocation>
        <location evidence="1 9">Cell membrane</location>
        <topology evidence="1 9">Single-pass membrane protein</topology>
    </subcellularLocation>
</comment>
<dbReference type="InterPro" id="IPR006312">
    <property type="entry name" value="TatA/E"/>
</dbReference>
<comment type="similarity">
    <text evidence="9">Belongs to the TatA/E family.</text>
</comment>
<keyword evidence="7 9" id="KW-0811">Translocation</keyword>
<comment type="caution">
    <text evidence="11">The sequence shown here is derived from an EMBL/GenBank/DDBJ whole genome shotgun (WGS) entry which is preliminary data.</text>
</comment>
<dbReference type="PANTHER" id="PTHR42982:SF1">
    <property type="entry name" value="SEC-INDEPENDENT PROTEIN TRANSLOCASE PROTEIN TATA"/>
    <property type="match status" value="1"/>
</dbReference>
<dbReference type="AlphaFoldDB" id="A0A928V4P0"/>
<dbReference type="GO" id="GO:0008320">
    <property type="term" value="F:protein transmembrane transporter activity"/>
    <property type="evidence" value="ECO:0007669"/>
    <property type="project" value="UniProtKB-UniRule"/>
</dbReference>
<dbReference type="Proteomes" id="UP000652567">
    <property type="component" value="Unassembled WGS sequence"/>
</dbReference>
<organism evidence="11 12">
    <name type="scientific">Cellvibrio polysaccharolyticus</name>
    <dbReference type="NCBI Taxonomy" id="2082724"/>
    <lineage>
        <taxon>Bacteria</taxon>
        <taxon>Pseudomonadati</taxon>
        <taxon>Pseudomonadota</taxon>
        <taxon>Gammaproteobacteria</taxon>
        <taxon>Cellvibrionales</taxon>
        <taxon>Cellvibrionaceae</taxon>
        <taxon>Cellvibrio</taxon>
    </lineage>
</organism>
<dbReference type="InterPro" id="IPR003369">
    <property type="entry name" value="TatA/B/E"/>
</dbReference>
<evidence type="ECO:0000256" key="9">
    <source>
        <dbReference type="HAMAP-Rule" id="MF_00236"/>
    </source>
</evidence>
<dbReference type="EMBL" id="PRDL01000001">
    <property type="protein sequence ID" value="MBE8718718.1"/>
    <property type="molecule type" value="Genomic_DNA"/>
</dbReference>
<evidence type="ECO:0000256" key="3">
    <source>
        <dbReference type="ARBA" id="ARBA00022475"/>
    </source>
</evidence>
<name>A0A928V4P0_9GAMM</name>
<dbReference type="PANTHER" id="PTHR42982">
    <property type="entry name" value="SEC-INDEPENDENT PROTEIN TRANSLOCASE PROTEIN TATA"/>
    <property type="match status" value="1"/>
</dbReference>
<keyword evidence="5 9" id="KW-0653">Protein transport</keyword>
<keyword evidence="3 9" id="KW-1003">Cell membrane</keyword>
<feature type="compositionally biased region" description="Basic and acidic residues" evidence="10">
    <location>
        <begin position="58"/>
        <end position="78"/>
    </location>
</feature>
<evidence type="ECO:0000256" key="1">
    <source>
        <dbReference type="ARBA" id="ARBA00004162"/>
    </source>
</evidence>
<evidence type="ECO:0000313" key="11">
    <source>
        <dbReference type="EMBL" id="MBE8718718.1"/>
    </source>
</evidence>
<dbReference type="Pfam" id="PF02416">
    <property type="entry name" value="TatA_B_E"/>
    <property type="match status" value="1"/>
</dbReference>
<gene>
    <name evidence="9 11" type="primary">tatA</name>
    <name evidence="11" type="ORF">C4F51_16200</name>
</gene>
<comment type="function">
    <text evidence="9">Part of the twin-arginine translocation (Tat) system that transports large folded proteins containing a characteristic twin-arginine motif in their signal peptide across membranes. TatA could form the protein-conducting channel of the Tat system.</text>
</comment>
<dbReference type="NCBIfam" id="TIGR01411">
    <property type="entry name" value="tatAE"/>
    <property type="match status" value="1"/>
</dbReference>
<sequence length="78" mass="8632">MGINSPWQLLLIFAIILLLFGTKRLRSLGSDLGSAIKGFKKSMGDEEAANKTAEPQILDDKTTTETRQTAARETHEQK</sequence>
<keyword evidence="12" id="KW-1185">Reference proteome</keyword>
<proteinExistence type="inferred from homology"/>
<evidence type="ECO:0000256" key="8">
    <source>
        <dbReference type="ARBA" id="ARBA00023136"/>
    </source>
</evidence>
<comment type="subunit">
    <text evidence="9">The Tat system comprises two distinct complexes: a TatABC complex, containing multiple copies of TatA, TatB and TatC subunits, and a separate TatA complex, containing only TatA subunits. Substrates initially bind to the TatABC complex, which probably triggers association of the separate TatA complex to form the active translocon.</text>
</comment>
<evidence type="ECO:0000256" key="2">
    <source>
        <dbReference type="ARBA" id="ARBA00022448"/>
    </source>
</evidence>
<evidence type="ECO:0000313" key="12">
    <source>
        <dbReference type="Proteomes" id="UP000652567"/>
    </source>
</evidence>
<keyword evidence="8 9" id="KW-0472">Membrane</keyword>